<gene>
    <name evidence="4" type="ORF">APLA_LOCUS13917</name>
</gene>
<evidence type="ECO:0000256" key="1">
    <source>
        <dbReference type="SAM" id="MobiDB-lite"/>
    </source>
</evidence>
<protein>
    <submittedName>
        <fullName evidence="4">Uncharacterized protein</fullName>
    </submittedName>
</protein>
<evidence type="ECO:0000313" key="5">
    <source>
        <dbReference type="Proteomes" id="UP000494106"/>
    </source>
</evidence>
<dbReference type="Proteomes" id="UP000494106">
    <property type="component" value="Unassembled WGS sequence"/>
</dbReference>
<reference evidence="4 5" key="1">
    <citation type="submission" date="2020-04" db="EMBL/GenBank/DDBJ databases">
        <authorList>
            <person name="Wallbank WR R."/>
            <person name="Pardo Diaz C."/>
            <person name="Kozak K."/>
            <person name="Martin S."/>
            <person name="Jiggins C."/>
            <person name="Moest M."/>
            <person name="Warren A I."/>
            <person name="Byers J.R.P. K."/>
            <person name="Montejo-Kovacevich G."/>
            <person name="Yen C E."/>
        </authorList>
    </citation>
    <scope>NUCLEOTIDE SEQUENCE [LARGE SCALE GENOMIC DNA]</scope>
</reference>
<keyword evidence="2" id="KW-0812">Transmembrane</keyword>
<feature type="region of interest" description="Disordered" evidence="1">
    <location>
        <begin position="16"/>
        <end position="85"/>
    </location>
</feature>
<evidence type="ECO:0000256" key="2">
    <source>
        <dbReference type="SAM" id="Phobius"/>
    </source>
</evidence>
<feature type="compositionally biased region" description="Low complexity" evidence="1">
    <location>
        <begin position="28"/>
        <end position="39"/>
    </location>
</feature>
<dbReference type="EMBL" id="CADEBC010000561">
    <property type="protein sequence ID" value="CAB3253187.1"/>
    <property type="molecule type" value="Genomic_DNA"/>
</dbReference>
<name>A0A8S1B2M2_ARCPL</name>
<accession>A0A8S1B2M2</accession>
<feature type="compositionally biased region" description="Polar residues" evidence="1">
    <location>
        <begin position="53"/>
        <end position="78"/>
    </location>
</feature>
<feature type="chain" id="PRO_5035780418" evidence="3">
    <location>
        <begin position="17"/>
        <end position="304"/>
    </location>
</feature>
<proteinExistence type="predicted"/>
<dbReference type="OrthoDB" id="7491889at2759"/>
<keyword evidence="5" id="KW-1185">Reference proteome</keyword>
<keyword evidence="2" id="KW-0472">Membrane</keyword>
<evidence type="ECO:0000313" key="4">
    <source>
        <dbReference type="EMBL" id="CAB3253187.1"/>
    </source>
</evidence>
<sequence>MRLYCIVLLLVSSSLASRSGGGSHRPSHSYPHSTGYSGTSHGGGSYYPHSTGLSGNSNGYNTRNYNHQQYSSRGNYSPKSEVHHHYHYSPPQQITYGSTYHPVYHGTPPVYVYEYRDSGSRFDNLLTGLALYNLGRLSANRHDHNYDSRREYSGTPGEICKLGIRKLTGEYEETRIDCKLMSSFIWEANVTPGGLDVSLKTVSTTVTNTTSSANVSATNTSVTTVTVTDALTSKGPSIQVTSGMTCYMIRLSSYSTVKKNVECGLLQEYARTSMRRNGSESLKPVMAILLNLILCNTLSFVLYL</sequence>
<feature type="transmembrane region" description="Helical" evidence="2">
    <location>
        <begin position="285"/>
        <end position="303"/>
    </location>
</feature>
<keyword evidence="3" id="KW-0732">Signal</keyword>
<dbReference type="AlphaFoldDB" id="A0A8S1B2M2"/>
<organism evidence="4 5">
    <name type="scientific">Arctia plantaginis</name>
    <name type="common">Wood tiger moth</name>
    <name type="synonym">Phalaena plantaginis</name>
    <dbReference type="NCBI Taxonomy" id="874455"/>
    <lineage>
        <taxon>Eukaryota</taxon>
        <taxon>Metazoa</taxon>
        <taxon>Ecdysozoa</taxon>
        <taxon>Arthropoda</taxon>
        <taxon>Hexapoda</taxon>
        <taxon>Insecta</taxon>
        <taxon>Pterygota</taxon>
        <taxon>Neoptera</taxon>
        <taxon>Endopterygota</taxon>
        <taxon>Lepidoptera</taxon>
        <taxon>Glossata</taxon>
        <taxon>Ditrysia</taxon>
        <taxon>Noctuoidea</taxon>
        <taxon>Erebidae</taxon>
        <taxon>Arctiinae</taxon>
        <taxon>Arctia</taxon>
    </lineage>
</organism>
<evidence type="ECO:0000256" key="3">
    <source>
        <dbReference type="SAM" id="SignalP"/>
    </source>
</evidence>
<keyword evidence="2" id="KW-1133">Transmembrane helix</keyword>
<comment type="caution">
    <text evidence="4">The sequence shown here is derived from an EMBL/GenBank/DDBJ whole genome shotgun (WGS) entry which is preliminary data.</text>
</comment>
<feature type="signal peptide" evidence="3">
    <location>
        <begin position="1"/>
        <end position="16"/>
    </location>
</feature>